<keyword evidence="5" id="KW-0998">Cell outer membrane</keyword>
<evidence type="ECO:0000256" key="5">
    <source>
        <dbReference type="ARBA" id="ARBA00023237"/>
    </source>
</evidence>
<dbReference type="InterPro" id="IPR012944">
    <property type="entry name" value="SusD_RagB_dom"/>
</dbReference>
<evidence type="ECO:0000256" key="1">
    <source>
        <dbReference type="ARBA" id="ARBA00004442"/>
    </source>
</evidence>
<dbReference type="Proteomes" id="UP001597545">
    <property type="component" value="Unassembled WGS sequence"/>
</dbReference>
<evidence type="ECO:0000256" key="2">
    <source>
        <dbReference type="ARBA" id="ARBA00006275"/>
    </source>
</evidence>
<dbReference type="Pfam" id="PF07980">
    <property type="entry name" value="SusD_RagB"/>
    <property type="match status" value="1"/>
</dbReference>
<dbReference type="InterPro" id="IPR011990">
    <property type="entry name" value="TPR-like_helical_dom_sf"/>
</dbReference>
<keyword evidence="4" id="KW-0472">Membrane</keyword>
<feature type="domain" description="RagB/SusD" evidence="6">
    <location>
        <begin position="264"/>
        <end position="582"/>
    </location>
</feature>
<dbReference type="SUPFAM" id="SSF48452">
    <property type="entry name" value="TPR-like"/>
    <property type="match status" value="1"/>
</dbReference>
<keyword evidence="3" id="KW-0732">Signal</keyword>
<reference evidence="9" key="1">
    <citation type="journal article" date="2019" name="Int. J. Syst. Evol. Microbiol.">
        <title>The Global Catalogue of Microorganisms (GCM) 10K type strain sequencing project: providing services to taxonomists for standard genome sequencing and annotation.</title>
        <authorList>
            <consortium name="The Broad Institute Genomics Platform"/>
            <consortium name="The Broad Institute Genome Sequencing Center for Infectious Disease"/>
            <person name="Wu L."/>
            <person name="Ma J."/>
        </authorList>
    </citation>
    <scope>NUCLEOTIDE SEQUENCE [LARGE SCALE GENOMIC DNA]</scope>
    <source>
        <strain evidence="9">KCTC 42662</strain>
    </source>
</reference>
<sequence length="584" mass="66978">MKTNNKTKYNFWNRGVLLGVFLAGVALISSCEKGLLDTVPKTQVLTNNMWLTENLTDQGVNGVYHALRLGQNLYVYDSYVSMQGRDNSALMNGTATTSYGLFSSTWQNLYEGVHRANTAIYGITEVSPVAAEKKARLVAEVKFLRAYYYYRLNQLYRGVPIYIEPIEWDKVDKPRNTEQEVWDLIITDLTDCINETQLPDRYPKGNANFGRATKSAAYALRGKTYMYIGEWAKAIADFEEVKKLGHSLFENYATLFKGDNEQSPEIIFSIQNMPLAGFGSDYQFRFGSRSAFGSNWNTYLIGPDMIDRYQKKDGTPFNWNDYMPGYNQMDPKKREVFFLRNNLTESEIQGMTTKGLDMSLYLPNGNEERVKAAYADRDPRLASTVILPYSTFIGANGAADQVFTSRWPYRQEFGGVFDLRTDIVPRFYYYPRKFVYEGANPGIPNREAGAYDYIVMRYADILLLWAEALNELKRPSEAVLKVNEVRARAGVAQILLSIGENELRNEIREERRRELLGEGVIYFDELRWKTLKETSFKAGSGIKEVWGTINSPYAWGGDQLYIWPIPQVERERNTNLTQNPGWDD</sequence>
<organism evidence="8 9">
    <name type="scientific">Sphingobacterium suaedae</name>
    <dbReference type="NCBI Taxonomy" id="1686402"/>
    <lineage>
        <taxon>Bacteria</taxon>
        <taxon>Pseudomonadati</taxon>
        <taxon>Bacteroidota</taxon>
        <taxon>Sphingobacteriia</taxon>
        <taxon>Sphingobacteriales</taxon>
        <taxon>Sphingobacteriaceae</taxon>
        <taxon>Sphingobacterium</taxon>
    </lineage>
</organism>
<dbReference type="RefSeq" id="WP_380904532.1">
    <property type="nucleotide sequence ID" value="NZ_JBHUEG010000004.1"/>
</dbReference>
<evidence type="ECO:0000313" key="9">
    <source>
        <dbReference type="Proteomes" id="UP001597545"/>
    </source>
</evidence>
<evidence type="ECO:0000256" key="4">
    <source>
        <dbReference type="ARBA" id="ARBA00023136"/>
    </source>
</evidence>
<comment type="caution">
    <text evidence="8">The sequence shown here is derived from an EMBL/GenBank/DDBJ whole genome shotgun (WGS) entry which is preliminary data.</text>
</comment>
<gene>
    <name evidence="8" type="ORF">ACFSR5_13220</name>
</gene>
<evidence type="ECO:0000256" key="3">
    <source>
        <dbReference type="ARBA" id="ARBA00022729"/>
    </source>
</evidence>
<evidence type="ECO:0000259" key="6">
    <source>
        <dbReference type="Pfam" id="PF07980"/>
    </source>
</evidence>
<proteinExistence type="inferred from homology"/>
<comment type="subcellular location">
    <subcellularLocation>
        <location evidence="1">Cell outer membrane</location>
    </subcellularLocation>
</comment>
<accession>A0ABW5KJU6</accession>
<keyword evidence="9" id="KW-1185">Reference proteome</keyword>
<dbReference type="Gene3D" id="1.25.40.390">
    <property type="match status" value="1"/>
</dbReference>
<evidence type="ECO:0000313" key="8">
    <source>
        <dbReference type="EMBL" id="MFD2548608.1"/>
    </source>
</evidence>
<feature type="domain" description="SusD-like N-terminal" evidence="7">
    <location>
        <begin position="81"/>
        <end position="225"/>
    </location>
</feature>
<dbReference type="EMBL" id="JBHULR010000005">
    <property type="protein sequence ID" value="MFD2548608.1"/>
    <property type="molecule type" value="Genomic_DNA"/>
</dbReference>
<comment type="similarity">
    <text evidence="2">Belongs to the SusD family.</text>
</comment>
<dbReference type="InterPro" id="IPR033985">
    <property type="entry name" value="SusD-like_N"/>
</dbReference>
<evidence type="ECO:0000259" key="7">
    <source>
        <dbReference type="Pfam" id="PF14322"/>
    </source>
</evidence>
<dbReference type="Pfam" id="PF14322">
    <property type="entry name" value="SusD-like_3"/>
    <property type="match status" value="1"/>
</dbReference>
<name>A0ABW5KJU6_9SPHI</name>
<protein>
    <submittedName>
        <fullName evidence="8">RagB/SusD family nutrient uptake outer membrane protein</fullName>
    </submittedName>
</protein>
<dbReference type="PROSITE" id="PS51257">
    <property type="entry name" value="PROKAR_LIPOPROTEIN"/>
    <property type="match status" value="1"/>
</dbReference>